<organism evidence="2 3">
    <name type="scientific">Helicobacter gastrocanis</name>
    <dbReference type="NCBI Taxonomy" id="2849641"/>
    <lineage>
        <taxon>Bacteria</taxon>
        <taxon>Pseudomonadati</taxon>
        <taxon>Campylobacterota</taxon>
        <taxon>Epsilonproteobacteria</taxon>
        <taxon>Campylobacterales</taxon>
        <taxon>Helicobacteraceae</taxon>
        <taxon>Helicobacter</taxon>
    </lineage>
</organism>
<name>A0ABM7SCU8_9HELI</name>
<dbReference type="InterPro" id="IPR018310">
    <property type="entry name" value="Put_endonuclease_Z1-dom"/>
</dbReference>
<sequence length="910" mass="104226">MKSFYENVFEFARRGLAEIYEEHGGMLEKTDIPSAVQKAKAIIDSPVKEQVFGCSGDFTEEDYDKLEKELEKHFDVKMDLGSVIQGKEQQERDTEWYRKSLKGNPDRFYWNRLRKFLGEKKGFPLEVIRAVGEDTDSILNQLGNPKQEERFSIFGMVVGHVQSGKTTNYGSLITKAVDAGYKFIVVMAGNTNILRNQTQVRINEMFVGKNDRGEDVGVGLIAPSREKQPISLTTEKDDFKQKDAQKNSQGLNLDNTNTSFLLVIKKNTTTISSVIQWLKSHYKNSIAKHAMLLIDDESDWGSINTKTDEDPTTINKEIRDLLKLFEKSTYVAYTATPFANIFIDHRVEGDLFPNDFIYALDTPSNYCGAQEIFIDNPEQYLVDIQDHDEAFPLKHNKEHQVEALPKSLLEAIHVFCINIAIRHLSGYENKCNSMLVNVSRFTDMHKRIDARIADHIDGLKQDILAYAKLQNPERQSVLIATMQEVFSQIKKHNPKIRYSWQEVLEKLSCTISEGSALIVKAIHQKTKHPINYKEDKNIIAVGGLSLARGFTLEGLSVSYFVRNSTCYDTLMQMGRWFGYREGYKDLCKIYMPQETRENFAFIVECVDELMQKFIEMSQDGSTPSDFGLAVRQDPNNILQITARNKMKKVKSITLDLNLNGVSREQADFSHQPQEHEDNLKCLLDLIRSISSLRTERHGKDQAVLYKGVDRQRILEFVNCFKMSHKSVYGESMWQLIEPIQKYLEEKDQVWDVILYGGRGTPIEKLKEFNINIQAGKRKVIKQNNRLHLQKSGRRKLISKDPEEILLDKEKYGAIVEQAKTTKTGQRGIHHLSLRAELENPVLMLSISTMYILEGDLETNPFGNQEVLVPAYGVCFPYRGVKDQSQLVKKVALNTVAQALREEDIRGDEDE</sequence>
<dbReference type="PROSITE" id="PS50042">
    <property type="entry name" value="CNMP_BINDING_3"/>
    <property type="match status" value="1"/>
</dbReference>
<evidence type="ECO:0000313" key="3">
    <source>
        <dbReference type="Proteomes" id="UP000826775"/>
    </source>
</evidence>
<keyword evidence="2" id="KW-0255">Endonuclease</keyword>
<dbReference type="Proteomes" id="UP000826775">
    <property type="component" value="Chromosome"/>
</dbReference>
<accession>A0ABM7SCU8</accession>
<dbReference type="InterPro" id="IPR000595">
    <property type="entry name" value="cNMP-bd_dom"/>
</dbReference>
<dbReference type="GO" id="GO:0004519">
    <property type="term" value="F:endonuclease activity"/>
    <property type="evidence" value="ECO:0007669"/>
    <property type="project" value="UniProtKB-KW"/>
</dbReference>
<gene>
    <name evidence="2" type="ORF">NHP190003_11100</name>
</gene>
<dbReference type="RefSeq" id="WP_221279121.1">
    <property type="nucleotide sequence ID" value="NZ_AP024814.1"/>
</dbReference>
<keyword evidence="3" id="KW-1185">Reference proteome</keyword>
<evidence type="ECO:0000313" key="2">
    <source>
        <dbReference type="EMBL" id="BCZ17828.1"/>
    </source>
</evidence>
<keyword evidence="2" id="KW-0378">Hydrolase</keyword>
<feature type="domain" description="Cyclic nucleotide-binding" evidence="1">
    <location>
        <begin position="170"/>
        <end position="217"/>
    </location>
</feature>
<proteinExistence type="predicted"/>
<protein>
    <submittedName>
        <fullName evidence="2">Endonuclease</fullName>
    </submittedName>
</protein>
<dbReference type="Pfam" id="PF10593">
    <property type="entry name" value="Z1"/>
    <property type="match status" value="1"/>
</dbReference>
<evidence type="ECO:0000259" key="1">
    <source>
        <dbReference type="PROSITE" id="PS50042"/>
    </source>
</evidence>
<keyword evidence="2" id="KW-0540">Nuclease</keyword>
<dbReference type="EMBL" id="AP024814">
    <property type="protein sequence ID" value="BCZ17828.1"/>
    <property type="molecule type" value="Genomic_DNA"/>
</dbReference>
<reference evidence="2 3" key="1">
    <citation type="submission" date="2021-07" db="EMBL/GenBank/DDBJ databases">
        <title>Novel Helicobacter sp. Isolated from a dog.</title>
        <authorList>
            <person name="Rimbara E."/>
            <person name="Suzuki M."/>
        </authorList>
    </citation>
    <scope>NUCLEOTIDE SEQUENCE [LARGE SCALE GENOMIC DNA]</scope>
    <source>
        <strain evidence="3">NHP19-003</strain>
    </source>
</reference>